<evidence type="ECO:0008006" key="3">
    <source>
        <dbReference type="Google" id="ProtNLM"/>
    </source>
</evidence>
<evidence type="ECO:0000313" key="2">
    <source>
        <dbReference type="Proteomes" id="UP001238179"/>
    </source>
</evidence>
<reference evidence="2" key="1">
    <citation type="journal article" date="2023" name="Int. J. Syst. Evol. Microbiol.">
        <title>Mesoterricola silvestris gen. nov., sp. nov., Mesoterricola sediminis sp. nov., Geothrix oryzae sp. nov., Geothrix edaphica sp. nov., Geothrix rubra sp. nov., and Geothrix limicola sp. nov., six novel members of Acidobacteriota isolated from soils.</title>
        <authorList>
            <person name="Itoh H."/>
            <person name="Sugisawa Y."/>
            <person name="Mise K."/>
            <person name="Xu Z."/>
            <person name="Kuniyasu M."/>
            <person name="Ushijima N."/>
            <person name="Kawano K."/>
            <person name="Kobayashi E."/>
            <person name="Shiratori Y."/>
            <person name="Masuda Y."/>
            <person name="Senoo K."/>
        </authorList>
    </citation>
    <scope>NUCLEOTIDE SEQUENCE [LARGE SCALE GENOMIC DNA]</scope>
    <source>
        <strain evidence="2">W79</strain>
    </source>
</reference>
<dbReference type="RefSeq" id="WP_316414045.1">
    <property type="nucleotide sequence ID" value="NZ_AP027080.1"/>
</dbReference>
<dbReference type="AlphaFoldDB" id="A0AA48GK06"/>
<evidence type="ECO:0000313" key="1">
    <source>
        <dbReference type="EMBL" id="BDU71159.1"/>
    </source>
</evidence>
<dbReference type="Proteomes" id="UP001238179">
    <property type="component" value="Chromosome"/>
</dbReference>
<proteinExistence type="predicted"/>
<keyword evidence="2" id="KW-1185">Reference proteome</keyword>
<name>A0AA48GK06_9BACT</name>
<accession>A0AA48GK06</accession>
<dbReference type="KEGG" id="msil:METEAL_03330"/>
<dbReference type="Pfam" id="PF09969">
    <property type="entry name" value="DUF2203"/>
    <property type="match status" value="1"/>
</dbReference>
<dbReference type="EMBL" id="AP027080">
    <property type="protein sequence ID" value="BDU71159.1"/>
    <property type="molecule type" value="Genomic_DNA"/>
</dbReference>
<protein>
    <recommendedName>
        <fullName evidence="3">DUF2203 family protein</fullName>
    </recommendedName>
</protein>
<gene>
    <name evidence="1" type="ORF">METEAL_03330</name>
</gene>
<organism evidence="1 2">
    <name type="scientific">Mesoterricola silvestris</name>
    <dbReference type="NCBI Taxonomy" id="2927979"/>
    <lineage>
        <taxon>Bacteria</taxon>
        <taxon>Pseudomonadati</taxon>
        <taxon>Acidobacteriota</taxon>
        <taxon>Holophagae</taxon>
        <taxon>Holophagales</taxon>
        <taxon>Holophagaceae</taxon>
        <taxon>Mesoterricola</taxon>
    </lineage>
</organism>
<dbReference type="InterPro" id="IPR018699">
    <property type="entry name" value="DUF2203"/>
</dbReference>
<sequence>MARVFTLEEARAALPHVQTITRPVFELASSLAEELQAAEDRQDDSRVESLQTRLEALMESWAEAVRDLGPDVKGPWLVDFDSGDGYWCWAFPEEDLDHWHSYEGGFSSRVPVALKPEARRG</sequence>